<organism evidence="9 10">
    <name type="scientific">Strongylocentrotus purpuratus</name>
    <name type="common">Purple sea urchin</name>
    <dbReference type="NCBI Taxonomy" id="7668"/>
    <lineage>
        <taxon>Eukaryota</taxon>
        <taxon>Metazoa</taxon>
        <taxon>Echinodermata</taxon>
        <taxon>Eleutherozoa</taxon>
        <taxon>Echinozoa</taxon>
        <taxon>Echinoidea</taxon>
        <taxon>Euechinoidea</taxon>
        <taxon>Echinacea</taxon>
        <taxon>Camarodonta</taxon>
        <taxon>Echinidea</taxon>
        <taxon>Strongylocentrotidae</taxon>
        <taxon>Strongylocentrotus</taxon>
    </lineage>
</organism>
<dbReference type="GO" id="GO:0004674">
    <property type="term" value="F:protein serine/threonine kinase activity"/>
    <property type="evidence" value="ECO:0000318"/>
    <property type="project" value="GO_Central"/>
</dbReference>
<reference evidence="10" key="1">
    <citation type="submission" date="2015-02" db="EMBL/GenBank/DDBJ databases">
        <title>Genome sequencing for Strongylocentrotus purpuratus.</title>
        <authorList>
            <person name="Murali S."/>
            <person name="Liu Y."/>
            <person name="Vee V."/>
            <person name="English A."/>
            <person name="Wang M."/>
            <person name="Skinner E."/>
            <person name="Han Y."/>
            <person name="Muzny D.M."/>
            <person name="Worley K.C."/>
            <person name="Gibbs R.A."/>
        </authorList>
    </citation>
    <scope>NUCLEOTIDE SEQUENCE</scope>
</reference>
<keyword evidence="2" id="KW-0808">Transferase</keyword>
<keyword evidence="4" id="KW-0418">Kinase</keyword>
<dbReference type="InParanoid" id="A0A7M7N6T0"/>
<dbReference type="GO" id="GO:0005524">
    <property type="term" value="F:ATP binding"/>
    <property type="evidence" value="ECO:0007669"/>
    <property type="project" value="UniProtKB-UniRule"/>
</dbReference>
<dbReference type="PROSITE" id="PS00108">
    <property type="entry name" value="PROTEIN_KINASE_ST"/>
    <property type="match status" value="1"/>
</dbReference>
<evidence type="ECO:0000256" key="5">
    <source>
        <dbReference type="ARBA" id="ARBA00022840"/>
    </source>
</evidence>
<keyword evidence="3 6" id="KW-0547">Nucleotide-binding</keyword>
<dbReference type="Pfam" id="PF00069">
    <property type="entry name" value="Pkinase"/>
    <property type="match status" value="1"/>
</dbReference>
<dbReference type="InterPro" id="IPR017441">
    <property type="entry name" value="Protein_kinase_ATP_BS"/>
</dbReference>
<dbReference type="PANTHER" id="PTHR46485:SF5">
    <property type="entry name" value="CENTER DIVIDER, ISOFORM A"/>
    <property type="match status" value="1"/>
</dbReference>
<sequence>MLGANDMDLERIERDTTSNLICNHQQLGLGPVQERHTETTRATNDATALAHCEEVTDLSPQRRRRAARQAKRRDRLALGPASVHATEISLALRLVQAKGVVTGHDYLSGSNPGLVFGSANGNTNSVDMEIMEASSLSSSSSSLMSEIAEIFPELRTTCDSIEVPGSCGIGNSSGINQDDCNGENDVFEPDSCYSNRQHLLDKTVIEMLSSKVECQNLTMKDVRTFVKCKRVKNINDLQEIGRGTYGRVLLARHVQSKTPLAIKQSCRSDNHQSSNEMVDKAHDATRARVKKEALVHQLLSDSPFFPRFLGTLDIDKDLCLAQEFVGNRKSGIAFPLLEPPPLSVANGLDIAEDVVRGLMEIHDHGLLHNDLKTDNVLLEKRGHRYHAVIIDFGMVSTISSPLRMTELPEALKVAYIHGEEGDYVAPEVILHGQSTSISSDVFSVGKILEDITQVVEEGSPLLKDLTSLAIKCMKRNPESRPDLPSVLSHLVTIKTQLVDRPVPLWKRLVKKHR</sequence>
<feature type="binding site" evidence="6">
    <location>
        <position position="263"/>
    </location>
    <ligand>
        <name>ATP</name>
        <dbReference type="ChEBI" id="CHEBI:30616"/>
    </ligand>
</feature>
<dbReference type="RefSeq" id="XP_030831988.1">
    <property type="nucleotide sequence ID" value="XM_030976128.1"/>
</dbReference>
<accession>A0A7M7N6T0</accession>
<evidence type="ECO:0000313" key="10">
    <source>
        <dbReference type="Proteomes" id="UP000007110"/>
    </source>
</evidence>
<dbReference type="OMA" id="VDMEIME"/>
<reference evidence="9" key="2">
    <citation type="submission" date="2021-01" db="UniProtKB">
        <authorList>
            <consortium name="EnsemblMetazoa"/>
        </authorList>
    </citation>
    <scope>IDENTIFICATION</scope>
</reference>
<dbReference type="GO" id="GO:0030036">
    <property type="term" value="P:actin cytoskeleton organization"/>
    <property type="evidence" value="ECO:0000318"/>
    <property type="project" value="GO_Central"/>
</dbReference>
<feature type="domain" description="Protein kinase" evidence="8">
    <location>
        <begin position="234"/>
        <end position="492"/>
    </location>
</feature>
<dbReference type="AlphaFoldDB" id="A0A7M7N6T0"/>
<dbReference type="GeneID" id="577086"/>
<dbReference type="KEGG" id="spu:577086"/>
<dbReference type="GO" id="GO:0005634">
    <property type="term" value="C:nucleus"/>
    <property type="evidence" value="ECO:0000318"/>
    <property type="project" value="GO_Central"/>
</dbReference>
<dbReference type="InterPro" id="IPR000719">
    <property type="entry name" value="Prot_kinase_dom"/>
</dbReference>
<proteinExistence type="predicted"/>
<dbReference type="CDD" id="cd00180">
    <property type="entry name" value="PKc"/>
    <property type="match status" value="1"/>
</dbReference>
<dbReference type="OrthoDB" id="6097776at2759"/>
<dbReference type="InterPro" id="IPR011009">
    <property type="entry name" value="Kinase-like_dom_sf"/>
</dbReference>
<evidence type="ECO:0000256" key="4">
    <source>
        <dbReference type="ARBA" id="ARBA00022777"/>
    </source>
</evidence>
<dbReference type="GO" id="GO:0005737">
    <property type="term" value="C:cytoplasm"/>
    <property type="evidence" value="ECO:0000318"/>
    <property type="project" value="GO_Central"/>
</dbReference>
<keyword evidence="5 6" id="KW-0067">ATP-binding</keyword>
<dbReference type="InterPro" id="IPR050940">
    <property type="entry name" value="Actin_reg-Ser/Thr_kinase"/>
</dbReference>
<evidence type="ECO:0000256" key="2">
    <source>
        <dbReference type="ARBA" id="ARBA00022679"/>
    </source>
</evidence>
<evidence type="ECO:0000256" key="3">
    <source>
        <dbReference type="ARBA" id="ARBA00022741"/>
    </source>
</evidence>
<dbReference type="SUPFAM" id="SSF56112">
    <property type="entry name" value="Protein kinase-like (PK-like)"/>
    <property type="match status" value="1"/>
</dbReference>
<dbReference type="InterPro" id="IPR008271">
    <property type="entry name" value="Ser/Thr_kinase_AS"/>
</dbReference>
<evidence type="ECO:0000256" key="7">
    <source>
        <dbReference type="SAM" id="MobiDB-lite"/>
    </source>
</evidence>
<keyword evidence="1" id="KW-0723">Serine/threonine-protein kinase</keyword>
<evidence type="ECO:0000313" key="9">
    <source>
        <dbReference type="EnsemblMetazoa" id="XP_030831988"/>
    </source>
</evidence>
<feature type="region of interest" description="Disordered" evidence="7">
    <location>
        <begin position="56"/>
        <end position="77"/>
    </location>
</feature>
<dbReference type="PROSITE" id="PS00107">
    <property type="entry name" value="PROTEIN_KINASE_ATP"/>
    <property type="match status" value="1"/>
</dbReference>
<name>A0A7M7N6T0_STRPU</name>
<dbReference type="PROSITE" id="PS50011">
    <property type="entry name" value="PROTEIN_KINASE_DOM"/>
    <property type="match status" value="1"/>
</dbReference>
<dbReference type="Gene3D" id="1.10.510.10">
    <property type="entry name" value="Transferase(Phosphotransferase) domain 1"/>
    <property type="match status" value="1"/>
</dbReference>
<evidence type="ECO:0000259" key="8">
    <source>
        <dbReference type="PROSITE" id="PS50011"/>
    </source>
</evidence>
<dbReference type="EnsemblMetazoa" id="XM_030976128">
    <property type="protein sequence ID" value="XP_030831988"/>
    <property type="gene ID" value="LOC577086"/>
</dbReference>
<feature type="compositionally biased region" description="Basic residues" evidence="7">
    <location>
        <begin position="61"/>
        <end position="74"/>
    </location>
</feature>
<dbReference type="PANTHER" id="PTHR46485">
    <property type="entry name" value="LIM DOMAIN KINASE 1"/>
    <property type="match status" value="1"/>
</dbReference>
<dbReference type="Gene3D" id="3.30.200.20">
    <property type="entry name" value="Phosphorylase Kinase, domain 1"/>
    <property type="match status" value="1"/>
</dbReference>
<protein>
    <recommendedName>
        <fullName evidence="8">Protein kinase domain-containing protein</fullName>
    </recommendedName>
</protein>
<evidence type="ECO:0000256" key="1">
    <source>
        <dbReference type="ARBA" id="ARBA00022527"/>
    </source>
</evidence>
<dbReference type="SMART" id="SM00220">
    <property type="entry name" value="S_TKc"/>
    <property type="match status" value="1"/>
</dbReference>
<keyword evidence="10" id="KW-1185">Reference proteome</keyword>
<dbReference type="Proteomes" id="UP000007110">
    <property type="component" value="Unassembled WGS sequence"/>
</dbReference>
<evidence type="ECO:0000256" key="6">
    <source>
        <dbReference type="PROSITE-ProRule" id="PRU10141"/>
    </source>
</evidence>